<evidence type="ECO:0000313" key="3">
    <source>
        <dbReference type="Proteomes" id="UP000325008"/>
    </source>
</evidence>
<feature type="region of interest" description="Disordered" evidence="1">
    <location>
        <begin position="1"/>
        <end position="64"/>
    </location>
</feature>
<sequence length="180" mass="19321">MARDARLGPFVAPALAPLQRITSRDDARDTGQIRGPSSTPTSAASGRSCAQQRRRPCGDSACPPQEIRTTCSQASFVLAASSVSRRRFEPQPKPRGSMATEEEASSKRQLAKYRSRLRLHLFVSAPQIVGRRLASLASAHASLEKALRLAGQTSVFSASAPNSPVVSHVADVWSLAELRS</sequence>
<dbReference type="EMBL" id="OOIQ01000008">
    <property type="protein sequence ID" value="SPO45960.1"/>
    <property type="molecule type" value="Genomic_DNA"/>
</dbReference>
<evidence type="ECO:0000256" key="1">
    <source>
        <dbReference type="SAM" id="MobiDB-lite"/>
    </source>
</evidence>
<gene>
    <name evidence="2" type="ORF">PSANT_03646</name>
</gene>
<protein>
    <submittedName>
        <fullName evidence="2">Uncharacterized protein</fullName>
    </submittedName>
</protein>
<feature type="compositionally biased region" description="Basic and acidic residues" evidence="1">
    <location>
        <begin position="22"/>
        <end position="31"/>
    </location>
</feature>
<accession>A0A5C3FP49</accession>
<dbReference type="AlphaFoldDB" id="A0A5C3FP49"/>
<organism evidence="2 3">
    <name type="scientific">Pseudozyma antarctica</name>
    <name type="common">Yeast</name>
    <name type="synonym">Candida antarctica</name>
    <dbReference type="NCBI Taxonomy" id="84753"/>
    <lineage>
        <taxon>Eukaryota</taxon>
        <taxon>Fungi</taxon>
        <taxon>Dikarya</taxon>
        <taxon>Basidiomycota</taxon>
        <taxon>Ustilaginomycotina</taxon>
        <taxon>Ustilaginomycetes</taxon>
        <taxon>Ustilaginales</taxon>
        <taxon>Ustilaginaceae</taxon>
        <taxon>Moesziomyces</taxon>
    </lineage>
</organism>
<evidence type="ECO:0000313" key="2">
    <source>
        <dbReference type="EMBL" id="SPO45960.1"/>
    </source>
</evidence>
<proteinExistence type="predicted"/>
<reference evidence="2" key="1">
    <citation type="submission" date="2018-03" db="EMBL/GenBank/DDBJ databases">
        <authorList>
            <person name="Guldener U."/>
        </authorList>
    </citation>
    <scope>NUCLEOTIDE SEQUENCE [LARGE SCALE GENOMIC DNA]</scope>
    <source>
        <strain evidence="2">ATCC34888</strain>
    </source>
</reference>
<name>A0A5C3FP49_PSEA2</name>
<dbReference type="OrthoDB" id="10524678at2759"/>
<keyword evidence="3" id="KW-1185">Reference proteome</keyword>
<dbReference type="Proteomes" id="UP000325008">
    <property type="component" value="Unassembled WGS sequence"/>
</dbReference>
<feature type="compositionally biased region" description="Polar residues" evidence="1">
    <location>
        <begin position="35"/>
        <end position="51"/>
    </location>
</feature>
<feature type="region of interest" description="Disordered" evidence="1">
    <location>
        <begin position="83"/>
        <end position="107"/>
    </location>
</feature>
<comment type="caution">
    <text evidence="2">The sequence shown here is derived from an EMBL/GenBank/DDBJ whole genome shotgun (WGS) entry which is preliminary data.</text>
</comment>